<dbReference type="PANTHER" id="PTHR43869:SF1">
    <property type="entry name" value="GLYCINE BETAINE_PROLINE BETAINE TRANSPORT SYSTEM ATP-BINDING PROTEIN PROV"/>
    <property type="match status" value="1"/>
</dbReference>
<reference evidence="6" key="1">
    <citation type="journal article" date="2021" name="PeerJ">
        <title>Extensive microbial diversity within the chicken gut microbiome revealed by metagenomics and culture.</title>
        <authorList>
            <person name="Gilroy R."/>
            <person name="Ravi A."/>
            <person name="Getino M."/>
            <person name="Pursley I."/>
            <person name="Horton D.L."/>
            <person name="Alikhan N.F."/>
            <person name="Baker D."/>
            <person name="Gharbi K."/>
            <person name="Hall N."/>
            <person name="Watson M."/>
            <person name="Adriaenssens E.M."/>
            <person name="Foster-Nyarko E."/>
            <person name="Jarju S."/>
            <person name="Secka A."/>
            <person name="Antonio M."/>
            <person name="Oren A."/>
            <person name="Chaudhuri R.R."/>
            <person name="La Ragione R."/>
            <person name="Hildebrand F."/>
            <person name="Pallen M.J."/>
        </authorList>
    </citation>
    <scope>NUCLEOTIDE SEQUENCE</scope>
    <source>
        <strain evidence="6">ChiHejej3B27-2180</strain>
    </source>
</reference>
<dbReference type="GO" id="GO:0005524">
    <property type="term" value="F:ATP binding"/>
    <property type="evidence" value="ECO:0007669"/>
    <property type="project" value="UniProtKB-KW"/>
</dbReference>
<name>A0A9D1QQW8_9LACO</name>
<dbReference type="Pfam" id="PF00005">
    <property type="entry name" value="ABC_tran"/>
    <property type="match status" value="1"/>
</dbReference>
<dbReference type="InterPro" id="IPR017871">
    <property type="entry name" value="ABC_transporter-like_CS"/>
</dbReference>
<dbReference type="FunFam" id="3.40.50.300:FF:000425">
    <property type="entry name" value="Probable ABC transporter, ATP-binding subunit"/>
    <property type="match status" value="1"/>
</dbReference>
<protein>
    <recommendedName>
        <fullName evidence="4">ABC-type quaternary amine transporter</fullName>
        <ecNumber evidence="4">7.6.2.9</ecNumber>
    </recommendedName>
</protein>
<dbReference type="PROSITE" id="PS50893">
    <property type="entry name" value="ABC_TRANSPORTER_2"/>
    <property type="match status" value="1"/>
</dbReference>
<dbReference type="Gene3D" id="3.40.50.300">
    <property type="entry name" value="P-loop containing nucleotide triphosphate hydrolases"/>
    <property type="match status" value="1"/>
</dbReference>
<dbReference type="EC" id="7.6.2.9" evidence="4"/>
<evidence type="ECO:0000256" key="3">
    <source>
        <dbReference type="ARBA" id="ARBA00022840"/>
    </source>
</evidence>
<keyword evidence="2" id="KW-0547">Nucleotide-binding</keyword>
<keyword evidence="1" id="KW-0813">Transport</keyword>
<dbReference type="AlphaFoldDB" id="A0A9D1QQW8"/>
<dbReference type="EMBL" id="DXGK01000134">
    <property type="protein sequence ID" value="HIW70954.1"/>
    <property type="molecule type" value="Genomic_DNA"/>
</dbReference>
<proteinExistence type="predicted"/>
<evidence type="ECO:0000313" key="7">
    <source>
        <dbReference type="Proteomes" id="UP000886878"/>
    </source>
</evidence>
<dbReference type="GO" id="GO:0015418">
    <property type="term" value="F:ABC-type quaternary ammonium compound transporting activity"/>
    <property type="evidence" value="ECO:0007669"/>
    <property type="project" value="UniProtKB-EC"/>
</dbReference>
<dbReference type="PROSITE" id="PS00211">
    <property type="entry name" value="ABC_TRANSPORTER_1"/>
    <property type="match status" value="1"/>
</dbReference>
<gene>
    <name evidence="6" type="ORF">H9876_06290</name>
</gene>
<dbReference type="InterPro" id="IPR027417">
    <property type="entry name" value="P-loop_NTPase"/>
</dbReference>
<dbReference type="GO" id="GO:0016887">
    <property type="term" value="F:ATP hydrolysis activity"/>
    <property type="evidence" value="ECO:0007669"/>
    <property type="project" value="InterPro"/>
</dbReference>
<feature type="domain" description="ABC transporter" evidence="5">
    <location>
        <begin position="2"/>
        <end position="236"/>
    </location>
</feature>
<dbReference type="SMART" id="SM00382">
    <property type="entry name" value="AAA"/>
    <property type="match status" value="1"/>
</dbReference>
<evidence type="ECO:0000313" key="6">
    <source>
        <dbReference type="EMBL" id="HIW70954.1"/>
    </source>
</evidence>
<dbReference type="InterPro" id="IPR003593">
    <property type="entry name" value="AAA+_ATPase"/>
</dbReference>
<dbReference type="Proteomes" id="UP000886878">
    <property type="component" value="Unassembled WGS sequence"/>
</dbReference>
<accession>A0A9D1QQW8</accession>
<evidence type="ECO:0000256" key="1">
    <source>
        <dbReference type="ARBA" id="ARBA00022448"/>
    </source>
</evidence>
<evidence type="ECO:0000256" key="4">
    <source>
        <dbReference type="ARBA" id="ARBA00066388"/>
    </source>
</evidence>
<dbReference type="PANTHER" id="PTHR43869">
    <property type="entry name" value="GLYCINE BETAINE/PROLINE BETAINE TRANSPORT SYSTEM ATP-BINDING PROTEIN PROV"/>
    <property type="match status" value="1"/>
</dbReference>
<evidence type="ECO:0000256" key="2">
    <source>
        <dbReference type="ARBA" id="ARBA00022741"/>
    </source>
</evidence>
<sequence length="315" mass="35860">MIKYDHVAKTYTDIPVIKDVSFTVNQGDLFVLVGPSGSGKTTLLKMFNRLTVPTDGNVYYQGKKIKDYDLQQLRLKTGYVLQDSSLFPNLNIEDNIAIQLEQQGVSKEARRTRAQELLATVDLDPQIYATRMPNELSGGEQQRIGIIRALAAKPSVILMDEPFSALDPVVRHQLQDLVLKLQQQAQTTIMFVTHDMNEALRLGTKVAVLKDGVLQQVGTPQDIINRPANDFVRTFFHGHGFHFELKDVLKNGLGKRVDQADSTRTTVDCQTFEDLLTFCRDHEDKAFVVNVEDEHYLVNRKNVWNYLIRREKDRA</sequence>
<evidence type="ECO:0000259" key="5">
    <source>
        <dbReference type="PROSITE" id="PS50893"/>
    </source>
</evidence>
<comment type="caution">
    <text evidence="6">The sequence shown here is derived from an EMBL/GenBank/DDBJ whole genome shotgun (WGS) entry which is preliminary data.</text>
</comment>
<organism evidence="6 7">
    <name type="scientific">Candidatus Limosilactobacillus merdipullorum</name>
    <dbReference type="NCBI Taxonomy" id="2838653"/>
    <lineage>
        <taxon>Bacteria</taxon>
        <taxon>Bacillati</taxon>
        <taxon>Bacillota</taxon>
        <taxon>Bacilli</taxon>
        <taxon>Lactobacillales</taxon>
        <taxon>Lactobacillaceae</taxon>
        <taxon>Limosilactobacillus</taxon>
    </lineage>
</organism>
<dbReference type="InterPro" id="IPR051921">
    <property type="entry name" value="ABC_osmolyte_uptake_ATP-bind"/>
</dbReference>
<dbReference type="SUPFAM" id="SSF52540">
    <property type="entry name" value="P-loop containing nucleoside triphosphate hydrolases"/>
    <property type="match status" value="1"/>
</dbReference>
<keyword evidence="3 6" id="KW-0067">ATP-binding</keyword>
<reference evidence="6" key="2">
    <citation type="submission" date="2021-04" db="EMBL/GenBank/DDBJ databases">
        <authorList>
            <person name="Gilroy R."/>
        </authorList>
    </citation>
    <scope>NUCLEOTIDE SEQUENCE</scope>
    <source>
        <strain evidence="6">ChiHejej3B27-2180</strain>
    </source>
</reference>
<dbReference type="InterPro" id="IPR003439">
    <property type="entry name" value="ABC_transporter-like_ATP-bd"/>
</dbReference>